<proteinExistence type="predicted"/>
<dbReference type="Proteomes" id="UP001327957">
    <property type="component" value="Unassembled WGS sequence"/>
</dbReference>
<organism evidence="1 2">
    <name type="scientific">Colletotrichum tabaci</name>
    <dbReference type="NCBI Taxonomy" id="1209068"/>
    <lineage>
        <taxon>Eukaryota</taxon>
        <taxon>Fungi</taxon>
        <taxon>Dikarya</taxon>
        <taxon>Ascomycota</taxon>
        <taxon>Pezizomycotina</taxon>
        <taxon>Sordariomycetes</taxon>
        <taxon>Hypocreomycetidae</taxon>
        <taxon>Glomerellales</taxon>
        <taxon>Glomerellaceae</taxon>
        <taxon>Colletotrichum</taxon>
        <taxon>Colletotrichum destructivum species complex</taxon>
    </lineage>
</organism>
<comment type="caution">
    <text evidence="1">The sequence shown here is derived from an EMBL/GenBank/DDBJ whole genome shotgun (WGS) entry which is preliminary data.</text>
</comment>
<evidence type="ECO:0000313" key="2">
    <source>
        <dbReference type="Proteomes" id="UP001327957"/>
    </source>
</evidence>
<name>A0AAV9TL51_9PEZI</name>
<keyword evidence="2" id="KW-1185">Reference proteome</keyword>
<dbReference type="AlphaFoldDB" id="A0AAV9TL51"/>
<sequence length="218" mass="24471">MSSTPDPGLTFPQRGVVAYHTTLGPIHAPTLAALDALRARPDYDSCMPLLSDHQLSIDWDEIYFPFPHTPSSYPSSLSSPLPPLHTSQAEIDATWDPYKLYAMIKRSQHDLAALRRRLLDVERAIYDADRVNNNAKRRETGVYPESWARPAATAVDPGARSWTATLAAEGTVPDEYELSRSWDVYKLREVFSEVQRNVDSAVSRVADLETDLRNKEST</sequence>
<protein>
    <submittedName>
        <fullName evidence="1">Uncharacterized protein</fullName>
    </submittedName>
</protein>
<gene>
    <name evidence="1" type="ORF">QIS74_04013</name>
</gene>
<accession>A0AAV9TL51</accession>
<evidence type="ECO:0000313" key="1">
    <source>
        <dbReference type="EMBL" id="KAK6223168.1"/>
    </source>
</evidence>
<reference evidence="1 2" key="1">
    <citation type="submission" date="2023-04" db="EMBL/GenBank/DDBJ databases">
        <title>Colletotrichum tabacum stain YC1 causing leaf anthracnose on Nicotiana tabacum(L.) cv.</title>
        <authorList>
            <person name="Ji Z."/>
            <person name="Wang M."/>
            <person name="Zhang J."/>
            <person name="Wang N."/>
            <person name="Zhou Z."/>
        </authorList>
    </citation>
    <scope>NUCLEOTIDE SEQUENCE [LARGE SCALE GENOMIC DNA]</scope>
    <source>
        <strain evidence="1 2">YC1</strain>
    </source>
</reference>
<dbReference type="EMBL" id="JASAOK010000016">
    <property type="protein sequence ID" value="KAK6223168.1"/>
    <property type="molecule type" value="Genomic_DNA"/>
</dbReference>